<evidence type="ECO:0000256" key="7">
    <source>
        <dbReference type="SAM" id="Phobius"/>
    </source>
</evidence>
<dbReference type="GO" id="GO:0006882">
    <property type="term" value="P:intracellular zinc ion homeostasis"/>
    <property type="evidence" value="ECO:0007669"/>
    <property type="project" value="TreeGrafter"/>
</dbReference>
<evidence type="ECO:0000256" key="6">
    <source>
        <dbReference type="SAM" id="MobiDB-lite"/>
    </source>
</evidence>
<keyword evidence="4 7" id="KW-0472">Membrane</keyword>
<reference evidence="8" key="1">
    <citation type="submission" date="2020-11" db="EMBL/GenBank/DDBJ databases">
        <authorList>
            <consortium name="DOE Joint Genome Institute"/>
            <person name="Ahrendt S."/>
            <person name="Riley R."/>
            <person name="Andreopoulos W."/>
            <person name="Labutti K."/>
            <person name="Pangilinan J."/>
            <person name="Ruiz-Duenas F.J."/>
            <person name="Barrasa J.M."/>
            <person name="Sanchez-Garcia M."/>
            <person name="Camarero S."/>
            <person name="Miyauchi S."/>
            <person name="Serrano A."/>
            <person name="Linde D."/>
            <person name="Babiker R."/>
            <person name="Drula E."/>
            <person name="Ayuso-Fernandez I."/>
            <person name="Pacheco R."/>
            <person name="Padilla G."/>
            <person name="Ferreira P."/>
            <person name="Barriuso J."/>
            <person name="Kellner H."/>
            <person name="Castanera R."/>
            <person name="Alfaro M."/>
            <person name="Ramirez L."/>
            <person name="Pisabarro A.G."/>
            <person name="Kuo A."/>
            <person name="Tritt A."/>
            <person name="Lipzen A."/>
            <person name="He G."/>
            <person name="Yan M."/>
            <person name="Ng V."/>
            <person name="Cullen D."/>
            <person name="Martin F."/>
            <person name="Rosso M.-N."/>
            <person name="Henrissat B."/>
            <person name="Hibbett D."/>
            <person name="Martinez A.T."/>
            <person name="Grigoriev I.V."/>
        </authorList>
    </citation>
    <scope>NUCLEOTIDE SEQUENCE</scope>
    <source>
        <strain evidence="8">CBS 506.95</strain>
    </source>
</reference>
<keyword evidence="2 7" id="KW-0812">Transmembrane</keyword>
<organism evidence="8 9">
    <name type="scientific">Crepidotus variabilis</name>
    <dbReference type="NCBI Taxonomy" id="179855"/>
    <lineage>
        <taxon>Eukaryota</taxon>
        <taxon>Fungi</taxon>
        <taxon>Dikarya</taxon>
        <taxon>Basidiomycota</taxon>
        <taxon>Agaricomycotina</taxon>
        <taxon>Agaricomycetes</taxon>
        <taxon>Agaricomycetidae</taxon>
        <taxon>Agaricales</taxon>
        <taxon>Agaricineae</taxon>
        <taxon>Crepidotaceae</taxon>
        <taxon>Crepidotus</taxon>
    </lineage>
</organism>
<dbReference type="Pfam" id="PF03006">
    <property type="entry name" value="HlyIII"/>
    <property type="match status" value="1"/>
</dbReference>
<feature type="transmembrane region" description="Helical" evidence="7">
    <location>
        <begin position="518"/>
        <end position="536"/>
    </location>
</feature>
<dbReference type="GO" id="GO:0038023">
    <property type="term" value="F:signaling receptor activity"/>
    <property type="evidence" value="ECO:0007669"/>
    <property type="project" value="TreeGrafter"/>
</dbReference>
<gene>
    <name evidence="8" type="ORF">CPB83DRAFT_768804</name>
</gene>
<evidence type="ECO:0000313" key="9">
    <source>
        <dbReference type="Proteomes" id="UP000807306"/>
    </source>
</evidence>
<dbReference type="GO" id="GO:0046872">
    <property type="term" value="F:metal ion binding"/>
    <property type="evidence" value="ECO:0007669"/>
    <property type="project" value="UniProtKB-KW"/>
</dbReference>
<proteinExistence type="predicted"/>
<dbReference type="Proteomes" id="UP000807306">
    <property type="component" value="Unassembled WGS sequence"/>
</dbReference>
<name>A0A9P6EEL3_9AGAR</name>
<keyword evidence="5" id="KW-0862">Zinc</keyword>
<keyword evidence="5" id="KW-0479">Metal-binding</keyword>
<comment type="caution">
    <text evidence="8">The sequence shown here is derived from an EMBL/GenBank/DDBJ whole genome shotgun (WGS) entry which is preliminary data.</text>
</comment>
<feature type="binding site" evidence="5">
    <location>
        <position position="523"/>
    </location>
    <ligand>
        <name>Zn(2+)</name>
        <dbReference type="ChEBI" id="CHEBI:29105"/>
    </ligand>
</feature>
<evidence type="ECO:0000256" key="4">
    <source>
        <dbReference type="ARBA" id="ARBA00023136"/>
    </source>
</evidence>
<evidence type="ECO:0000256" key="3">
    <source>
        <dbReference type="ARBA" id="ARBA00022989"/>
    </source>
</evidence>
<feature type="transmembrane region" description="Helical" evidence="7">
    <location>
        <begin position="390"/>
        <end position="411"/>
    </location>
</feature>
<dbReference type="OrthoDB" id="5585746at2759"/>
<feature type="transmembrane region" description="Helical" evidence="7">
    <location>
        <begin position="478"/>
        <end position="498"/>
    </location>
</feature>
<sequence length="554" mass="62600">MNSPKARSEVRLRRGPRRSSSQGSAVKGSCTSLPRSIEALDLVSSSPVHALASLRFLVLSYLADLERQLTEVESPSLETWKFQGELTLEEGKQWANTALEMLEGIRADVCSHFPDFNLVGLSSMEDFVVAHLPDMPDVPTLTDMRSHLPDIQQMRTRWPDMPTLPDMDEVLSDVRLKIDDVRTRFNELDFRTPFNFIPVLSERLEHLHSHLDTMDVPSGLPVASFAPNSVLSNLMESLMKSDFVKEIIDGTPDVVGESEELIERTVIEVNDAVKRSLNGVSLIKYSDLPHAWRNNPFVTHGYRFIPLNRWPLLIMSLFSWHNEIINIHTHLIPFLVWGINLTPLYNDAFSFDTPEILFMSFALLCLLCSSVWHTMAGCAHRGSMEFCARVDYVGIGWLISASVATVVHYGFHCHPNTSRAFLGLCFSTGVAGNVLPFMKWFDKFEYRLYRIAFFLSLAFAALGPLVTMAILHSTRETLDFIAPVVPSLISYLVGLGFYASHFPERLLPEDVRKRLDMYGGSSHAIWHMFIVLAVYLHKTSMASMRNGLQCKMVS</sequence>
<dbReference type="AlphaFoldDB" id="A0A9P6EEL3"/>
<dbReference type="InterPro" id="IPR004254">
    <property type="entry name" value="AdipoR/HlyIII-related"/>
</dbReference>
<dbReference type="GO" id="GO:0016020">
    <property type="term" value="C:membrane"/>
    <property type="evidence" value="ECO:0007669"/>
    <property type="project" value="UniProtKB-SubCell"/>
</dbReference>
<evidence type="ECO:0000256" key="1">
    <source>
        <dbReference type="ARBA" id="ARBA00004141"/>
    </source>
</evidence>
<evidence type="ECO:0000256" key="5">
    <source>
        <dbReference type="PIRSR" id="PIRSR604254-1"/>
    </source>
</evidence>
<evidence type="ECO:0000256" key="2">
    <source>
        <dbReference type="ARBA" id="ARBA00022692"/>
    </source>
</evidence>
<accession>A0A9P6EEL3</accession>
<dbReference type="PANTHER" id="PTHR20855:SF97">
    <property type="entry name" value="ADIPOR-LIKE RECEPTOR IZH3-RELATED"/>
    <property type="match status" value="1"/>
</dbReference>
<dbReference type="EMBL" id="MU157862">
    <property type="protein sequence ID" value="KAF9527364.1"/>
    <property type="molecule type" value="Genomic_DNA"/>
</dbReference>
<feature type="transmembrane region" description="Helical" evidence="7">
    <location>
        <begin position="448"/>
        <end position="471"/>
    </location>
</feature>
<keyword evidence="3 7" id="KW-1133">Transmembrane helix</keyword>
<feature type="transmembrane region" description="Helical" evidence="7">
    <location>
        <begin position="356"/>
        <end position="378"/>
    </location>
</feature>
<feature type="binding site" evidence="5">
    <location>
        <position position="527"/>
    </location>
    <ligand>
        <name>Zn(2+)</name>
        <dbReference type="ChEBI" id="CHEBI:29105"/>
    </ligand>
</feature>
<feature type="compositionally biased region" description="Basic and acidic residues" evidence="6">
    <location>
        <begin position="1"/>
        <end position="12"/>
    </location>
</feature>
<dbReference type="PANTHER" id="PTHR20855">
    <property type="entry name" value="ADIPOR/PROGESTIN RECEPTOR-RELATED"/>
    <property type="match status" value="1"/>
</dbReference>
<keyword evidence="9" id="KW-1185">Reference proteome</keyword>
<evidence type="ECO:0000313" key="8">
    <source>
        <dbReference type="EMBL" id="KAF9527364.1"/>
    </source>
</evidence>
<comment type="subcellular location">
    <subcellularLocation>
        <location evidence="1">Membrane</location>
        <topology evidence="1">Multi-pass membrane protein</topology>
    </subcellularLocation>
</comment>
<feature type="binding site" evidence="5">
    <location>
        <position position="373"/>
    </location>
    <ligand>
        <name>Zn(2+)</name>
        <dbReference type="ChEBI" id="CHEBI:29105"/>
    </ligand>
</feature>
<feature type="region of interest" description="Disordered" evidence="6">
    <location>
        <begin position="1"/>
        <end position="29"/>
    </location>
</feature>
<protein>
    <submittedName>
        <fullName evidence="8">Hemolysin-III related-domain-containing protein</fullName>
    </submittedName>
</protein>